<comment type="domain">
    <text evidence="10">The DHHC domain is required for palmitoyltransferase activity.</text>
</comment>
<keyword evidence="8 10" id="KW-0012">Acyltransferase</keyword>
<comment type="subcellular location">
    <subcellularLocation>
        <location evidence="1">Membrane</location>
        <topology evidence="1">Multi-pass membrane protein</topology>
    </subcellularLocation>
</comment>
<protein>
    <recommendedName>
        <fullName evidence="10">Palmitoyltransferase</fullName>
        <ecNumber evidence="10">2.3.1.225</ecNumber>
    </recommendedName>
</protein>
<dbReference type="InterPro" id="IPR039859">
    <property type="entry name" value="PFA4/ZDH16/20/ERF2-like"/>
</dbReference>
<feature type="transmembrane region" description="Helical" evidence="10">
    <location>
        <begin position="73"/>
        <end position="92"/>
    </location>
</feature>
<evidence type="ECO:0000256" key="11">
    <source>
        <dbReference type="SAM" id="MobiDB-lite"/>
    </source>
</evidence>
<evidence type="ECO:0000256" key="6">
    <source>
        <dbReference type="ARBA" id="ARBA00023139"/>
    </source>
</evidence>
<evidence type="ECO:0000256" key="1">
    <source>
        <dbReference type="ARBA" id="ARBA00004141"/>
    </source>
</evidence>
<evidence type="ECO:0000256" key="10">
    <source>
        <dbReference type="RuleBase" id="RU079119"/>
    </source>
</evidence>
<feature type="compositionally biased region" description="Polar residues" evidence="11">
    <location>
        <begin position="480"/>
        <end position="490"/>
    </location>
</feature>
<evidence type="ECO:0000313" key="13">
    <source>
        <dbReference type="EMBL" id="OAX84659.1"/>
    </source>
</evidence>
<dbReference type="Proteomes" id="UP000091918">
    <property type="component" value="Unassembled WGS sequence"/>
</dbReference>
<keyword evidence="7" id="KW-0449">Lipoprotein</keyword>
<evidence type="ECO:0000313" key="14">
    <source>
        <dbReference type="Proteomes" id="UP000091918"/>
    </source>
</evidence>
<proteinExistence type="inferred from homology"/>
<feature type="transmembrane region" description="Helical" evidence="10">
    <location>
        <begin position="181"/>
        <end position="204"/>
    </location>
</feature>
<organism evidence="13 14">
    <name type="scientific">Emergomyces africanus</name>
    <dbReference type="NCBI Taxonomy" id="1955775"/>
    <lineage>
        <taxon>Eukaryota</taxon>
        <taxon>Fungi</taxon>
        <taxon>Dikarya</taxon>
        <taxon>Ascomycota</taxon>
        <taxon>Pezizomycotina</taxon>
        <taxon>Eurotiomycetes</taxon>
        <taxon>Eurotiomycetidae</taxon>
        <taxon>Onygenales</taxon>
        <taxon>Ajellomycetaceae</taxon>
        <taxon>Emergomyces</taxon>
    </lineage>
</organism>
<evidence type="ECO:0000256" key="8">
    <source>
        <dbReference type="ARBA" id="ARBA00023315"/>
    </source>
</evidence>
<reference evidence="13 14" key="1">
    <citation type="submission" date="2015-07" db="EMBL/GenBank/DDBJ databases">
        <title>Emmonsia species relationships and genome sequence.</title>
        <authorList>
            <person name="Cuomo C.A."/>
            <person name="Schwartz I.S."/>
            <person name="Kenyon C."/>
            <person name="de Hoog G.S."/>
            <person name="Govender N.P."/>
            <person name="Botha A."/>
            <person name="Moreno L."/>
            <person name="de Vries M."/>
            <person name="Munoz J.F."/>
            <person name="Stielow J.B."/>
        </authorList>
    </citation>
    <scope>NUCLEOTIDE SEQUENCE [LARGE SCALE GENOMIC DNA]</scope>
    <source>
        <strain evidence="13 14">CBS 136260</strain>
    </source>
</reference>
<feature type="compositionally biased region" description="Basic and acidic residues" evidence="11">
    <location>
        <begin position="524"/>
        <end position="548"/>
    </location>
</feature>
<dbReference type="GO" id="GO:0019706">
    <property type="term" value="F:protein-cysteine S-palmitoyltransferase activity"/>
    <property type="evidence" value="ECO:0007669"/>
    <property type="project" value="UniProtKB-EC"/>
</dbReference>
<keyword evidence="4 10" id="KW-1133">Transmembrane helix</keyword>
<comment type="similarity">
    <text evidence="10">Belongs to the DHHC palmitoyltransferase family.</text>
</comment>
<name>A0A1B7P6P6_9EURO</name>
<dbReference type="PROSITE" id="PS50216">
    <property type="entry name" value="DHHC"/>
    <property type="match status" value="1"/>
</dbReference>
<evidence type="ECO:0000256" key="5">
    <source>
        <dbReference type="ARBA" id="ARBA00023136"/>
    </source>
</evidence>
<dbReference type="AlphaFoldDB" id="A0A1B7P6P6"/>
<sequence length="548" mass="62158">MEAFSAAAPSSPPLSPSKRKFRDFARRSERLCCNVFTYFPLAFVYGLSTWSVYVEAKIGFQPTKSRWIGPTTSVLGIILYLLLNASYTIAVFTDPGSPLTGLQTNNRGNRHEYSSLPTMETPDYTSLTVSSTGGKRYCKKCQSVKPDRTHHCSSCKRCVLKMDHHCPWLATCVGFRNYKPFLLFLIYTSVFCWVCFAVSATWVWTEILNNTQYIESFGPVANILLALIAGIIGLVLSAFTGWHISLAARGLTTIECLEKTRYLTPIRKSFDLQRQGRANPVNGQTDGSLGHILQSYGHQFLDAHANAIPGVTRAEEGEERSSPTVPHRQFDPEQGQTYFQNPNLSPAQQSLYHSYEELENARERARYDEYLDEQDGEKLPHAFDLGCGPNLKHLFGENPLFWLLPVCNTTGDGWHWRASTEWLEIKQRIESRRMQRWREHQPQYQQHPIAVPQSPSSERWPSSGNKPASGYSDDLRHPSSSETYTSSATRVQRPGTGLSLKTLRPMSPRPRPGESVSDDEDTTDTPRDYPDEPGRLRRSGQDEWRDWD</sequence>
<feature type="region of interest" description="Disordered" evidence="11">
    <location>
        <begin position="436"/>
        <end position="548"/>
    </location>
</feature>
<evidence type="ECO:0000256" key="7">
    <source>
        <dbReference type="ARBA" id="ARBA00023288"/>
    </source>
</evidence>
<feature type="region of interest" description="Disordered" evidence="11">
    <location>
        <begin position="313"/>
        <end position="339"/>
    </location>
</feature>
<dbReference type="GO" id="GO:0016020">
    <property type="term" value="C:membrane"/>
    <property type="evidence" value="ECO:0007669"/>
    <property type="project" value="UniProtKB-SubCell"/>
</dbReference>
<keyword evidence="14" id="KW-1185">Reference proteome</keyword>
<comment type="caution">
    <text evidence="13">The sequence shown here is derived from an EMBL/GenBank/DDBJ whole genome shotgun (WGS) entry which is preliminary data.</text>
</comment>
<keyword evidence="5 10" id="KW-0472">Membrane</keyword>
<keyword evidence="2 10" id="KW-0808">Transferase</keyword>
<evidence type="ECO:0000256" key="2">
    <source>
        <dbReference type="ARBA" id="ARBA00022679"/>
    </source>
</evidence>
<evidence type="ECO:0000256" key="9">
    <source>
        <dbReference type="ARBA" id="ARBA00048048"/>
    </source>
</evidence>
<keyword evidence="3 10" id="KW-0812">Transmembrane</keyword>
<evidence type="ECO:0000259" key="12">
    <source>
        <dbReference type="Pfam" id="PF01529"/>
    </source>
</evidence>
<feature type="compositionally biased region" description="Polar residues" evidence="11">
    <location>
        <begin position="453"/>
        <end position="466"/>
    </location>
</feature>
<dbReference type="EMBL" id="LGUA01000059">
    <property type="protein sequence ID" value="OAX84659.1"/>
    <property type="molecule type" value="Genomic_DNA"/>
</dbReference>
<evidence type="ECO:0000256" key="4">
    <source>
        <dbReference type="ARBA" id="ARBA00022989"/>
    </source>
</evidence>
<dbReference type="OrthoDB" id="302728at2759"/>
<dbReference type="Pfam" id="PF01529">
    <property type="entry name" value="DHHC"/>
    <property type="match status" value="1"/>
</dbReference>
<keyword evidence="6" id="KW-0564">Palmitate</keyword>
<feature type="transmembrane region" description="Helical" evidence="10">
    <location>
        <begin position="216"/>
        <end position="239"/>
    </location>
</feature>
<dbReference type="PANTHER" id="PTHR12246">
    <property type="entry name" value="PALMITOYLTRANSFERASE ZDHHC16"/>
    <property type="match status" value="1"/>
</dbReference>
<dbReference type="STRING" id="1658172.A0A1B7P6P6"/>
<accession>A0A1B7P6P6</accession>
<evidence type="ECO:0000256" key="3">
    <source>
        <dbReference type="ARBA" id="ARBA00022692"/>
    </source>
</evidence>
<feature type="transmembrane region" description="Helical" evidence="10">
    <location>
        <begin position="31"/>
        <end position="53"/>
    </location>
</feature>
<gene>
    <name evidence="13" type="ORF">ACJ72_00973</name>
</gene>
<comment type="catalytic activity">
    <reaction evidence="9 10">
        <text>L-cysteinyl-[protein] + hexadecanoyl-CoA = S-hexadecanoyl-L-cysteinyl-[protein] + CoA</text>
        <dbReference type="Rhea" id="RHEA:36683"/>
        <dbReference type="Rhea" id="RHEA-COMP:10131"/>
        <dbReference type="Rhea" id="RHEA-COMP:11032"/>
        <dbReference type="ChEBI" id="CHEBI:29950"/>
        <dbReference type="ChEBI" id="CHEBI:57287"/>
        <dbReference type="ChEBI" id="CHEBI:57379"/>
        <dbReference type="ChEBI" id="CHEBI:74151"/>
        <dbReference type="EC" id="2.3.1.225"/>
    </reaction>
</comment>
<feature type="domain" description="Palmitoyltransferase DHHC" evidence="12">
    <location>
        <begin position="133"/>
        <end position="258"/>
    </location>
</feature>
<dbReference type="EC" id="2.3.1.225" evidence="10"/>
<dbReference type="InterPro" id="IPR001594">
    <property type="entry name" value="Palmitoyltrfase_DHHC"/>
</dbReference>